<organism evidence="7 8">
    <name type="scientific">Tectimicrobiota bacterium</name>
    <dbReference type="NCBI Taxonomy" id="2528274"/>
    <lineage>
        <taxon>Bacteria</taxon>
        <taxon>Pseudomonadati</taxon>
        <taxon>Nitrospinota/Tectimicrobiota group</taxon>
        <taxon>Candidatus Tectimicrobiota</taxon>
    </lineage>
</organism>
<dbReference type="Gene3D" id="3.20.20.70">
    <property type="entry name" value="Aldolase class I"/>
    <property type="match status" value="1"/>
</dbReference>
<name>A0A933GM90_UNCTE</name>
<dbReference type="InterPro" id="IPR050377">
    <property type="entry name" value="Radical_SAM_PqqE_MftC-like"/>
</dbReference>
<comment type="caution">
    <text evidence="7">The sequence shown here is derived from an EMBL/GenBank/DDBJ whole genome shotgun (WGS) entry which is preliminary data.</text>
</comment>
<dbReference type="InterPro" id="IPR058240">
    <property type="entry name" value="rSAM_sf"/>
</dbReference>
<reference evidence="7" key="1">
    <citation type="submission" date="2020-07" db="EMBL/GenBank/DDBJ databases">
        <title>Huge and variable diversity of episymbiotic CPR bacteria and DPANN archaea in groundwater ecosystems.</title>
        <authorList>
            <person name="He C.Y."/>
            <person name="Keren R."/>
            <person name="Whittaker M."/>
            <person name="Farag I.F."/>
            <person name="Doudna J."/>
            <person name="Cate J.H.D."/>
            <person name="Banfield J.F."/>
        </authorList>
    </citation>
    <scope>NUCLEOTIDE SEQUENCE</scope>
    <source>
        <strain evidence="7">NC_groundwater_1482_Ag_S-0.65um_47_24</strain>
    </source>
</reference>
<gene>
    <name evidence="7" type="ORF">HY730_08985</name>
</gene>
<dbReference type="GO" id="GO:0003824">
    <property type="term" value="F:catalytic activity"/>
    <property type="evidence" value="ECO:0007669"/>
    <property type="project" value="InterPro"/>
</dbReference>
<evidence type="ECO:0000256" key="5">
    <source>
        <dbReference type="ARBA" id="ARBA00023014"/>
    </source>
</evidence>
<dbReference type="EMBL" id="JACQWF010000393">
    <property type="protein sequence ID" value="MBI4596493.1"/>
    <property type="molecule type" value="Genomic_DNA"/>
</dbReference>
<dbReference type="SUPFAM" id="SSF102114">
    <property type="entry name" value="Radical SAM enzymes"/>
    <property type="match status" value="1"/>
</dbReference>
<dbReference type="GO" id="GO:0046872">
    <property type="term" value="F:metal ion binding"/>
    <property type="evidence" value="ECO:0007669"/>
    <property type="project" value="UniProtKB-KW"/>
</dbReference>
<evidence type="ECO:0000259" key="6">
    <source>
        <dbReference type="Pfam" id="PF04055"/>
    </source>
</evidence>
<comment type="cofactor">
    <cofactor evidence="1">
        <name>[4Fe-4S] cluster</name>
        <dbReference type="ChEBI" id="CHEBI:49883"/>
    </cofactor>
</comment>
<dbReference type="InterPro" id="IPR007197">
    <property type="entry name" value="rSAM"/>
</dbReference>
<proteinExistence type="predicted"/>
<keyword evidence="3" id="KW-0479">Metal-binding</keyword>
<evidence type="ECO:0000256" key="1">
    <source>
        <dbReference type="ARBA" id="ARBA00001966"/>
    </source>
</evidence>
<keyword evidence="4" id="KW-0408">Iron</keyword>
<evidence type="ECO:0000313" key="7">
    <source>
        <dbReference type="EMBL" id="MBI4596493.1"/>
    </source>
</evidence>
<dbReference type="InterPro" id="IPR013785">
    <property type="entry name" value="Aldolase_TIM"/>
</dbReference>
<evidence type="ECO:0000313" key="8">
    <source>
        <dbReference type="Proteomes" id="UP000772181"/>
    </source>
</evidence>
<dbReference type="SFLD" id="SFLDS00029">
    <property type="entry name" value="Radical_SAM"/>
    <property type="match status" value="1"/>
</dbReference>
<sequence>MKPQTQKMPGSMTIDHLRMASIEITQCCNGQCPYCNQTKGDRNMAVSEFGRLLDHLVDEKIEAVAFGGGEPTLHPALAELLRASKDRGLQTGLTTNCRAPHLVKELAAVNLLDSFGVSAGKGEWLELVQHHRATVNLLLISGGLKTVLDQAVQAVRYGARCLLLLGYKGGQQTPYFPTTSEVVDAYSLLTMLGRKAGIAVAADDYTRRRLRLAETCGEGFVRINIDGTRDVCCFTHCEFRPKTLPANFYSALENP</sequence>
<dbReference type="SFLD" id="SFLDG01067">
    <property type="entry name" value="SPASM/twitch_domain_containing"/>
    <property type="match status" value="1"/>
</dbReference>
<keyword evidence="2" id="KW-0949">S-adenosyl-L-methionine</keyword>
<evidence type="ECO:0000256" key="4">
    <source>
        <dbReference type="ARBA" id="ARBA00023004"/>
    </source>
</evidence>
<evidence type="ECO:0000256" key="2">
    <source>
        <dbReference type="ARBA" id="ARBA00022691"/>
    </source>
</evidence>
<dbReference type="CDD" id="cd01335">
    <property type="entry name" value="Radical_SAM"/>
    <property type="match status" value="1"/>
</dbReference>
<feature type="domain" description="Radical SAM core" evidence="6">
    <location>
        <begin position="22"/>
        <end position="118"/>
    </location>
</feature>
<dbReference type="Proteomes" id="UP000772181">
    <property type="component" value="Unassembled WGS sequence"/>
</dbReference>
<dbReference type="PANTHER" id="PTHR11228:SF7">
    <property type="entry name" value="PQQA PEPTIDE CYCLASE"/>
    <property type="match status" value="1"/>
</dbReference>
<protein>
    <submittedName>
        <fullName evidence="7">Radical SAM protein</fullName>
    </submittedName>
</protein>
<accession>A0A933GM90</accession>
<dbReference type="GO" id="GO:0051536">
    <property type="term" value="F:iron-sulfur cluster binding"/>
    <property type="evidence" value="ECO:0007669"/>
    <property type="project" value="UniProtKB-KW"/>
</dbReference>
<evidence type="ECO:0000256" key="3">
    <source>
        <dbReference type="ARBA" id="ARBA00022723"/>
    </source>
</evidence>
<dbReference type="PANTHER" id="PTHR11228">
    <property type="entry name" value="RADICAL SAM DOMAIN PROTEIN"/>
    <property type="match status" value="1"/>
</dbReference>
<dbReference type="Pfam" id="PF04055">
    <property type="entry name" value="Radical_SAM"/>
    <property type="match status" value="1"/>
</dbReference>
<dbReference type="AlphaFoldDB" id="A0A933GM90"/>
<keyword evidence="5" id="KW-0411">Iron-sulfur</keyword>